<comment type="caution">
    <text evidence="8">The sequence shown here is derived from an EMBL/GenBank/DDBJ whole genome shotgun (WGS) entry which is preliminary data.</text>
</comment>
<evidence type="ECO:0000313" key="8">
    <source>
        <dbReference type="EMBL" id="MBK6265878.1"/>
    </source>
</evidence>
<evidence type="ECO:0000313" key="9">
    <source>
        <dbReference type="Proteomes" id="UP000611723"/>
    </source>
</evidence>
<evidence type="ECO:0000256" key="4">
    <source>
        <dbReference type="ARBA" id="ARBA00023235"/>
    </source>
</evidence>
<dbReference type="InterPro" id="IPR046357">
    <property type="entry name" value="PPIase_dom_sf"/>
</dbReference>
<dbReference type="InterPro" id="IPR001179">
    <property type="entry name" value="PPIase_FKBP_dom"/>
</dbReference>
<dbReference type="PROSITE" id="PS51257">
    <property type="entry name" value="PROKAR_LIPOPROTEIN"/>
    <property type="match status" value="1"/>
</dbReference>
<accession>A0A934WZ54</accession>
<dbReference type="Gene3D" id="3.10.50.40">
    <property type="match status" value="1"/>
</dbReference>
<dbReference type="AlphaFoldDB" id="A0A934WZ54"/>
<comment type="similarity">
    <text evidence="2 6">Belongs to the FKBP-type PPIase family.</text>
</comment>
<dbReference type="PROSITE" id="PS50059">
    <property type="entry name" value="FKBP_PPIASE"/>
    <property type="match status" value="1"/>
</dbReference>
<dbReference type="RefSeq" id="WP_236587765.1">
    <property type="nucleotide sequence ID" value="NZ_JAEQBW010000005.1"/>
</dbReference>
<evidence type="ECO:0000256" key="2">
    <source>
        <dbReference type="ARBA" id="ARBA00006577"/>
    </source>
</evidence>
<keyword evidence="9" id="KW-1185">Reference proteome</keyword>
<evidence type="ECO:0000256" key="5">
    <source>
        <dbReference type="PROSITE-ProRule" id="PRU00277"/>
    </source>
</evidence>
<dbReference type="EMBL" id="JAEQBW010000005">
    <property type="protein sequence ID" value="MBK6265878.1"/>
    <property type="molecule type" value="Genomic_DNA"/>
</dbReference>
<dbReference type="EC" id="5.2.1.8" evidence="6"/>
<sequence length="169" mass="18923">MNKVIFCLIAPFLMITFFSCTEERDCSEGPDISEIDQQQLNQDVDAIDDYLQENDIDYSIDPSGLRYSIVEPGTGNTPTYCSSVLVDYEGRILGEDQTFDSGTDAQFRMSGGIITGWKFGLKLMNKGADYRLFIPSVLAYGEEGVVRSDSSVVIPPNANLEFRIRLNQY</sequence>
<keyword evidence="3 5" id="KW-0697">Rotamase</keyword>
<dbReference type="PANTHER" id="PTHR43811">
    <property type="entry name" value="FKBP-TYPE PEPTIDYL-PROLYL CIS-TRANS ISOMERASE FKPA"/>
    <property type="match status" value="1"/>
</dbReference>
<evidence type="ECO:0000256" key="1">
    <source>
        <dbReference type="ARBA" id="ARBA00000971"/>
    </source>
</evidence>
<feature type="domain" description="PPIase FKBP-type" evidence="7">
    <location>
        <begin position="81"/>
        <end position="169"/>
    </location>
</feature>
<evidence type="ECO:0000259" key="7">
    <source>
        <dbReference type="PROSITE" id="PS50059"/>
    </source>
</evidence>
<dbReference type="SUPFAM" id="SSF54534">
    <property type="entry name" value="FKBP-like"/>
    <property type="match status" value="1"/>
</dbReference>
<dbReference type="PANTHER" id="PTHR43811:SF19">
    <property type="entry name" value="39 KDA FK506-BINDING NUCLEAR PROTEIN"/>
    <property type="match status" value="1"/>
</dbReference>
<gene>
    <name evidence="8" type="ORF">JKA74_12610</name>
</gene>
<dbReference type="Proteomes" id="UP000611723">
    <property type="component" value="Unassembled WGS sequence"/>
</dbReference>
<name>A0A934WZ54_9BACT</name>
<protein>
    <recommendedName>
        <fullName evidence="6">Peptidyl-prolyl cis-trans isomerase</fullName>
        <ecNumber evidence="6">5.2.1.8</ecNumber>
    </recommendedName>
</protein>
<keyword evidence="4 5" id="KW-0413">Isomerase</keyword>
<dbReference type="GO" id="GO:0003755">
    <property type="term" value="F:peptidyl-prolyl cis-trans isomerase activity"/>
    <property type="evidence" value="ECO:0007669"/>
    <property type="project" value="UniProtKB-UniRule"/>
</dbReference>
<dbReference type="Pfam" id="PF00254">
    <property type="entry name" value="FKBP_C"/>
    <property type="match status" value="1"/>
</dbReference>
<organism evidence="8 9">
    <name type="scientific">Marivirga aurantiaca</name>
    <dbReference type="NCBI Taxonomy" id="2802615"/>
    <lineage>
        <taxon>Bacteria</taxon>
        <taxon>Pseudomonadati</taxon>
        <taxon>Bacteroidota</taxon>
        <taxon>Cytophagia</taxon>
        <taxon>Cytophagales</taxon>
        <taxon>Marivirgaceae</taxon>
        <taxon>Marivirga</taxon>
    </lineage>
</organism>
<proteinExistence type="inferred from homology"/>
<evidence type="ECO:0000256" key="6">
    <source>
        <dbReference type="RuleBase" id="RU003915"/>
    </source>
</evidence>
<reference evidence="8" key="1">
    <citation type="submission" date="2021-01" db="EMBL/GenBank/DDBJ databases">
        <title>Marivirga aurantiaca sp. nov., isolated from intertidal surface sediments.</title>
        <authorList>
            <person name="Zhang M."/>
        </authorList>
    </citation>
    <scope>NUCLEOTIDE SEQUENCE</scope>
    <source>
        <strain evidence="8">S37H4</strain>
    </source>
</reference>
<evidence type="ECO:0000256" key="3">
    <source>
        <dbReference type="ARBA" id="ARBA00023110"/>
    </source>
</evidence>
<comment type="catalytic activity">
    <reaction evidence="1 5 6">
        <text>[protein]-peptidylproline (omega=180) = [protein]-peptidylproline (omega=0)</text>
        <dbReference type="Rhea" id="RHEA:16237"/>
        <dbReference type="Rhea" id="RHEA-COMP:10747"/>
        <dbReference type="Rhea" id="RHEA-COMP:10748"/>
        <dbReference type="ChEBI" id="CHEBI:83833"/>
        <dbReference type="ChEBI" id="CHEBI:83834"/>
        <dbReference type="EC" id="5.2.1.8"/>
    </reaction>
</comment>